<name>A0AAD8IT89_9APIA</name>
<sequence length="348" mass="39228">MSESEDKFELKEMQKLQGHTDRVWSVAWNPVAGTNGKPPILASCSGDKTVRVWTQNPTTSAFYCMATIDEAHTRTVRSCSWSPTGHLLAVASFDGTVSIWDKIETSFKFWCYLEGHKNEVKSVSWDASGAHVATCSRDKSVCIWRVLTETEHERLATFIEHTHDVKMVQWHPCKDILFSCSYDNTIKVWPRYSDSDCWYHAQTLDHANNGHSSTVWSISFNATGEKMVTCSDDLSIKVWGPERMQSGHGHVPWKHLQTISGNHDRTIFSVHWSSEGIIASGAADDAICLFEENRDGLESEATYKLLLKKVKAHETDVNSVQWSPKEIGLLASSSDDGTVKIWKLTCRQ</sequence>
<dbReference type="InterPro" id="IPR028608">
    <property type="entry name" value="CIAO1/Cia1"/>
</dbReference>
<dbReference type="SUPFAM" id="SSF50978">
    <property type="entry name" value="WD40 repeat-like"/>
    <property type="match status" value="1"/>
</dbReference>
<feature type="repeat" description="WD" evidence="4">
    <location>
        <begin position="158"/>
        <end position="189"/>
    </location>
</feature>
<dbReference type="Pfam" id="PF00400">
    <property type="entry name" value="WD40"/>
    <property type="match status" value="6"/>
</dbReference>
<keyword evidence="2" id="KW-0677">Repeat</keyword>
<dbReference type="PROSITE" id="PS50082">
    <property type="entry name" value="WD_REPEATS_2"/>
    <property type="match status" value="6"/>
</dbReference>
<dbReference type="GO" id="GO:0016226">
    <property type="term" value="P:iron-sulfur cluster assembly"/>
    <property type="evidence" value="ECO:0007669"/>
    <property type="project" value="UniProtKB-UniRule"/>
</dbReference>
<dbReference type="PRINTS" id="PR00320">
    <property type="entry name" value="GPROTEINBRPT"/>
</dbReference>
<keyword evidence="1 4" id="KW-0853">WD repeat</keyword>
<dbReference type="Gene3D" id="2.130.10.10">
    <property type="entry name" value="YVTN repeat-like/Quinoprotein amine dehydrogenase"/>
    <property type="match status" value="1"/>
</dbReference>
<comment type="caution">
    <text evidence="5">The sequence shown here is derived from an EMBL/GenBank/DDBJ whole genome shotgun (WGS) entry which is preliminary data.</text>
</comment>
<evidence type="ECO:0000313" key="6">
    <source>
        <dbReference type="Proteomes" id="UP001237642"/>
    </source>
</evidence>
<organism evidence="5 6">
    <name type="scientific">Heracleum sosnowskyi</name>
    <dbReference type="NCBI Taxonomy" id="360622"/>
    <lineage>
        <taxon>Eukaryota</taxon>
        <taxon>Viridiplantae</taxon>
        <taxon>Streptophyta</taxon>
        <taxon>Embryophyta</taxon>
        <taxon>Tracheophyta</taxon>
        <taxon>Spermatophyta</taxon>
        <taxon>Magnoliopsida</taxon>
        <taxon>eudicotyledons</taxon>
        <taxon>Gunneridae</taxon>
        <taxon>Pentapetalae</taxon>
        <taxon>asterids</taxon>
        <taxon>campanulids</taxon>
        <taxon>Apiales</taxon>
        <taxon>Apiaceae</taxon>
        <taxon>Apioideae</taxon>
        <taxon>apioid superclade</taxon>
        <taxon>Tordylieae</taxon>
        <taxon>Tordyliinae</taxon>
        <taxon>Heracleum</taxon>
    </lineage>
</organism>
<feature type="repeat" description="WD" evidence="4">
    <location>
        <begin position="310"/>
        <end position="348"/>
    </location>
</feature>
<dbReference type="EMBL" id="JAUIZM010000004">
    <property type="protein sequence ID" value="KAK1389650.1"/>
    <property type="molecule type" value="Genomic_DNA"/>
</dbReference>
<feature type="repeat" description="WD" evidence="4">
    <location>
        <begin position="69"/>
        <end position="101"/>
    </location>
</feature>
<dbReference type="InterPro" id="IPR036322">
    <property type="entry name" value="WD40_repeat_dom_sf"/>
</dbReference>
<dbReference type="InterPro" id="IPR001680">
    <property type="entry name" value="WD40_rpt"/>
</dbReference>
<dbReference type="CDD" id="cd00200">
    <property type="entry name" value="WD40"/>
    <property type="match status" value="1"/>
</dbReference>
<evidence type="ECO:0000313" key="5">
    <source>
        <dbReference type="EMBL" id="KAK1389650.1"/>
    </source>
</evidence>
<dbReference type="AlphaFoldDB" id="A0AAD8IT89"/>
<protein>
    <recommendedName>
        <fullName evidence="3">Probable cytosolic iron-sulfur protein assembly protein CIAO1 homolog</fullName>
    </recommendedName>
</protein>
<feature type="repeat" description="WD" evidence="4">
    <location>
        <begin position="16"/>
        <end position="53"/>
    </location>
</feature>
<accession>A0AAD8IT89</accession>
<dbReference type="PROSITE" id="PS50294">
    <property type="entry name" value="WD_REPEATS_REGION"/>
    <property type="match status" value="6"/>
</dbReference>
<dbReference type="InterPro" id="IPR015943">
    <property type="entry name" value="WD40/YVTN_repeat-like_dom_sf"/>
</dbReference>
<keyword evidence="6" id="KW-1185">Reference proteome</keyword>
<proteinExistence type="inferred from homology"/>
<dbReference type="GO" id="GO:0097361">
    <property type="term" value="C:cytosolic [4Fe-4S] assembly targeting complex"/>
    <property type="evidence" value="ECO:0007669"/>
    <property type="project" value="InterPro"/>
</dbReference>
<reference evidence="5" key="2">
    <citation type="submission" date="2023-05" db="EMBL/GenBank/DDBJ databases">
        <authorList>
            <person name="Schelkunov M.I."/>
        </authorList>
    </citation>
    <scope>NUCLEOTIDE SEQUENCE</scope>
    <source>
        <strain evidence="5">Hsosn_3</strain>
        <tissue evidence="5">Leaf</tissue>
    </source>
</reference>
<dbReference type="SMART" id="SM00320">
    <property type="entry name" value="WD40"/>
    <property type="match status" value="7"/>
</dbReference>
<feature type="repeat" description="WD" evidence="4">
    <location>
        <begin position="113"/>
        <end position="154"/>
    </location>
</feature>
<dbReference type="PANTHER" id="PTHR19920">
    <property type="entry name" value="WD40 PROTEIN CIAO1"/>
    <property type="match status" value="1"/>
</dbReference>
<dbReference type="InterPro" id="IPR020472">
    <property type="entry name" value="WD40_PAC1"/>
</dbReference>
<dbReference type="Proteomes" id="UP001237642">
    <property type="component" value="Unassembled WGS sequence"/>
</dbReference>
<reference evidence="5" key="1">
    <citation type="submission" date="2023-02" db="EMBL/GenBank/DDBJ databases">
        <title>Genome of toxic invasive species Heracleum sosnowskyi carries increased number of genes despite the absence of recent whole-genome duplications.</title>
        <authorList>
            <person name="Schelkunov M."/>
            <person name="Shtratnikova V."/>
            <person name="Makarenko M."/>
            <person name="Klepikova A."/>
            <person name="Omelchenko D."/>
            <person name="Novikova G."/>
            <person name="Obukhova E."/>
            <person name="Bogdanov V."/>
            <person name="Penin A."/>
            <person name="Logacheva M."/>
        </authorList>
    </citation>
    <scope>NUCLEOTIDE SEQUENCE</scope>
    <source>
        <strain evidence="5">Hsosn_3</strain>
        <tissue evidence="5">Leaf</tissue>
    </source>
</reference>
<dbReference type="FunFam" id="2.130.10.10:FF:000136">
    <property type="entry name" value="Probable cytosolic iron-sulfur protein assembly protein CIAO1"/>
    <property type="match status" value="1"/>
</dbReference>
<evidence type="ECO:0000256" key="3">
    <source>
        <dbReference type="HAMAP-Rule" id="MF_03037"/>
    </source>
</evidence>
<dbReference type="PANTHER" id="PTHR19920:SF0">
    <property type="entry name" value="CYTOSOLIC IRON-SULFUR PROTEIN ASSEMBLY PROTEIN CIAO1-RELATED"/>
    <property type="match status" value="1"/>
</dbReference>
<evidence type="ECO:0000256" key="1">
    <source>
        <dbReference type="ARBA" id="ARBA00022574"/>
    </source>
</evidence>
<evidence type="ECO:0000256" key="4">
    <source>
        <dbReference type="PROSITE-ProRule" id="PRU00221"/>
    </source>
</evidence>
<comment type="function">
    <text evidence="3">Essential component of the cytosolic iron-sulfur (Fe/S) protein assembly machinery. Required for the maturation of extramitochondrial Fe/S proteins.</text>
</comment>
<gene>
    <name evidence="5" type="ORF">POM88_017828</name>
</gene>
<comment type="similarity">
    <text evidence="3">Belongs to the WD repeat CIA1 family.</text>
</comment>
<dbReference type="HAMAP" id="MF_03037">
    <property type="entry name" value="ciao1"/>
    <property type="match status" value="1"/>
</dbReference>
<feature type="repeat" description="WD" evidence="4">
    <location>
        <begin position="208"/>
        <end position="239"/>
    </location>
</feature>
<evidence type="ECO:0000256" key="2">
    <source>
        <dbReference type="ARBA" id="ARBA00022737"/>
    </source>
</evidence>